<proteinExistence type="predicted"/>
<dbReference type="AlphaFoldDB" id="A0A0B6YKK3"/>
<evidence type="ECO:0000313" key="1">
    <source>
        <dbReference type="EMBL" id="CEK56729.1"/>
    </source>
</evidence>
<dbReference type="EMBL" id="HACG01009864">
    <property type="protein sequence ID" value="CEK56729.1"/>
    <property type="molecule type" value="Transcribed_RNA"/>
</dbReference>
<organism evidence="1">
    <name type="scientific">Arion vulgaris</name>
    <dbReference type="NCBI Taxonomy" id="1028688"/>
    <lineage>
        <taxon>Eukaryota</taxon>
        <taxon>Metazoa</taxon>
        <taxon>Spiralia</taxon>
        <taxon>Lophotrochozoa</taxon>
        <taxon>Mollusca</taxon>
        <taxon>Gastropoda</taxon>
        <taxon>Heterobranchia</taxon>
        <taxon>Euthyneura</taxon>
        <taxon>Panpulmonata</taxon>
        <taxon>Eupulmonata</taxon>
        <taxon>Stylommatophora</taxon>
        <taxon>Helicina</taxon>
        <taxon>Arionoidea</taxon>
        <taxon>Arionidae</taxon>
        <taxon>Arion</taxon>
    </lineage>
</organism>
<protein>
    <submittedName>
        <fullName evidence="1">Uncharacterized protein</fullName>
    </submittedName>
</protein>
<sequence>TDGTLCPVRRQKMTTCSLLGGGMHHPVRDLDCQGYSDIFDIDGFNISHFPSLSSLCRP</sequence>
<accession>A0A0B6YKK3</accession>
<reference evidence="1" key="1">
    <citation type="submission" date="2014-12" db="EMBL/GenBank/DDBJ databases">
        <title>Insight into the proteome of Arion vulgaris.</title>
        <authorList>
            <person name="Aradska J."/>
            <person name="Bulat T."/>
            <person name="Smidak R."/>
            <person name="Sarate P."/>
            <person name="Gangsoo J."/>
            <person name="Sialana F."/>
            <person name="Bilban M."/>
            <person name="Lubec G."/>
        </authorList>
    </citation>
    <scope>NUCLEOTIDE SEQUENCE</scope>
    <source>
        <tissue evidence="1">Skin</tissue>
    </source>
</reference>
<gene>
    <name evidence="1" type="primary">ORF28376</name>
</gene>
<feature type="non-terminal residue" evidence="1">
    <location>
        <position position="1"/>
    </location>
</feature>
<name>A0A0B6YKK3_9EUPU</name>